<dbReference type="GO" id="GO:0043565">
    <property type="term" value="F:sequence-specific DNA binding"/>
    <property type="evidence" value="ECO:0007669"/>
    <property type="project" value="TreeGrafter"/>
</dbReference>
<accession>A0A3N2DRU0</accession>
<sequence>MKHLKAFHVFHVAATSCSFSEAATKLCITHGAVSKQIKALEGHLGQTLFHRRGRNVFLSTEGELLRHYTSQAFNALDDGIQQLTERNNQCLEVSCEPTLTMRWLMPRLSDFYAIQTQADIRLSTAGGAVTLGNNGITLAIRRDDFDINPAYHKTPLVEEWVGPVVSAAYWAKIEQKIHRSKRLHSLTRPQAWADWSAASEQQTKPTSGSEQSFLHFYFCLQAAADGLGAAMGSYPLVADDLQRGNLIAPLGFIPSGKRYLLIAQQEAERGSLEAMFSLWVQEQLALCVPRDEERDSSRQQNKT</sequence>
<feature type="domain" description="HTH lysR-type" evidence="5">
    <location>
        <begin position="1"/>
        <end position="59"/>
    </location>
</feature>
<comment type="caution">
    <text evidence="6">The sequence shown here is derived from an EMBL/GenBank/DDBJ whole genome shotgun (WGS) entry which is preliminary data.</text>
</comment>
<dbReference type="Gene3D" id="1.10.10.10">
    <property type="entry name" value="Winged helix-like DNA-binding domain superfamily/Winged helix DNA-binding domain"/>
    <property type="match status" value="1"/>
</dbReference>
<dbReference type="SUPFAM" id="SSF46785">
    <property type="entry name" value="Winged helix' DNA-binding domain"/>
    <property type="match status" value="1"/>
</dbReference>
<evidence type="ECO:0000256" key="4">
    <source>
        <dbReference type="ARBA" id="ARBA00023163"/>
    </source>
</evidence>
<protein>
    <submittedName>
        <fullName evidence="6">DNA-binding transcriptional LysR family regulator</fullName>
    </submittedName>
</protein>
<dbReference type="Proteomes" id="UP000275394">
    <property type="component" value="Unassembled WGS sequence"/>
</dbReference>
<evidence type="ECO:0000259" key="5">
    <source>
        <dbReference type="PROSITE" id="PS50931"/>
    </source>
</evidence>
<dbReference type="PROSITE" id="PS51257">
    <property type="entry name" value="PROKAR_LIPOPROTEIN"/>
    <property type="match status" value="1"/>
</dbReference>
<gene>
    <name evidence="6" type="ORF">EDC56_2475</name>
</gene>
<keyword evidence="4" id="KW-0804">Transcription</keyword>
<dbReference type="AlphaFoldDB" id="A0A3N2DRU0"/>
<reference evidence="6 7" key="1">
    <citation type="submission" date="2018-11" db="EMBL/GenBank/DDBJ databases">
        <title>Genomic Encyclopedia of Type Strains, Phase IV (KMG-IV): sequencing the most valuable type-strain genomes for metagenomic binning, comparative biology and taxonomic classification.</title>
        <authorList>
            <person name="Goeker M."/>
        </authorList>
    </citation>
    <scope>NUCLEOTIDE SEQUENCE [LARGE SCALE GENOMIC DNA]</scope>
    <source>
        <strain evidence="6 7">DSM 100316</strain>
    </source>
</reference>
<keyword evidence="2" id="KW-0805">Transcription regulation</keyword>
<dbReference type="PANTHER" id="PTHR30537">
    <property type="entry name" value="HTH-TYPE TRANSCRIPTIONAL REGULATOR"/>
    <property type="match status" value="1"/>
</dbReference>
<dbReference type="Pfam" id="PF00126">
    <property type="entry name" value="HTH_1"/>
    <property type="match status" value="1"/>
</dbReference>
<comment type="similarity">
    <text evidence="1">Belongs to the LysR transcriptional regulatory family.</text>
</comment>
<dbReference type="InterPro" id="IPR058163">
    <property type="entry name" value="LysR-type_TF_proteobact-type"/>
</dbReference>
<dbReference type="EMBL" id="RKHR01000004">
    <property type="protein sequence ID" value="ROS02025.1"/>
    <property type="molecule type" value="Genomic_DNA"/>
</dbReference>
<dbReference type="OrthoDB" id="6787458at2"/>
<keyword evidence="7" id="KW-1185">Reference proteome</keyword>
<dbReference type="PRINTS" id="PR00039">
    <property type="entry name" value="HTHLYSR"/>
</dbReference>
<keyword evidence="3 6" id="KW-0238">DNA-binding</keyword>
<dbReference type="InterPro" id="IPR000847">
    <property type="entry name" value="LysR_HTH_N"/>
</dbReference>
<organism evidence="6 7">
    <name type="scientific">Sinobacterium caligoides</name>
    <dbReference type="NCBI Taxonomy" id="933926"/>
    <lineage>
        <taxon>Bacteria</taxon>
        <taxon>Pseudomonadati</taxon>
        <taxon>Pseudomonadota</taxon>
        <taxon>Gammaproteobacteria</taxon>
        <taxon>Cellvibrionales</taxon>
        <taxon>Spongiibacteraceae</taxon>
        <taxon>Sinobacterium</taxon>
    </lineage>
</organism>
<dbReference type="Gene3D" id="3.40.190.10">
    <property type="entry name" value="Periplasmic binding protein-like II"/>
    <property type="match status" value="2"/>
</dbReference>
<dbReference type="PROSITE" id="PS50931">
    <property type="entry name" value="HTH_LYSR"/>
    <property type="match status" value="1"/>
</dbReference>
<dbReference type="InterPro" id="IPR036390">
    <property type="entry name" value="WH_DNA-bd_sf"/>
</dbReference>
<evidence type="ECO:0000256" key="1">
    <source>
        <dbReference type="ARBA" id="ARBA00009437"/>
    </source>
</evidence>
<proteinExistence type="inferred from homology"/>
<name>A0A3N2DRU0_9GAMM</name>
<dbReference type="InterPro" id="IPR005119">
    <property type="entry name" value="LysR_subst-bd"/>
</dbReference>
<dbReference type="GO" id="GO:0003700">
    <property type="term" value="F:DNA-binding transcription factor activity"/>
    <property type="evidence" value="ECO:0007669"/>
    <property type="project" value="InterPro"/>
</dbReference>
<dbReference type="SUPFAM" id="SSF53850">
    <property type="entry name" value="Periplasmic binding protein-like II"/>
    <property type="match status" value="1"/>
</dbReference>
<dbReference type="GO" id="GO:0006351">
    <property type="term" value="P:DNA-templated transcription"/>
    <property type="evidence" value="ECO:0007669"/>
    <property type="project" value="TreeGrafter"/>
</dbReference>
<evidence type="ECO:0000313" key="6">
    <source>
        <dbReference type="EMBL" id="ROS02025.1"/>
    </source>
</evidence>
<evidence type="ECO:0000256" key="2">
    <source>
        <dbReference type="ARBA" id="ARBA00023015"/>
    </source>
</evidence>
<dbReference type="InterPro" id="IPR036388">
    <property type="entry name" value="WH-like_DNA-bd_sf"/>
</dbReference>
<evidence type="ECO:0000313" key="7">
    <source>
        <dbReference type="Proteomes" id="UP000275394"/>
    </source>
</evidence>
<dbReference type="PANTHER" id="PTHR30537:SF74">
    <property type="entry name" value="HTH-TYPE TRANSCRIPTIONAL REGULATOR TRPI"/>
    <property type="match status" value="1"/>
</dbReference>
<dbReference type="RefSeq" id="WP_123712765.1">
    <property type="nucleotide sequence ID" value="NZ_RKHR01000004.1"/>
</dbReference>
<evidence type="ECO:0000256" key="3">
    <source>
        <dbReference type="ARBA" id="ARBA00023125"/>
    </source>
</evidence>
<dbReference type="Pfam" id="PF03466">
    <property type="entry name" value="LysR_substrate"/>
    <property type="match status" value="1"/>
</dbReference>